<proteinExistence type="predicted"/>
<dbReference type="EMBL" id="UINC01228204">
    <property type="protein sequence ID" value="SVE59418.1"/>
    <property type="molecule type" value="Genomic_DNA"/>
</dbReference>
<accession>A0A383ETN1</accession>
<dbReference type="AlphaFoldDB" id="A0A383ETN1"/>
<gene>
    <name evidence="1" type="ORF">METZ01_LOCUS512272</name>
</gene>
<protein>
    <submittedName>
        <fullName evidence="1">Uncharacterized protein</fullName>
    </submittedName>
</protein>
<name>A0A383ETN1_9ZZZZ</name>
<organism evidence="1">
    <name type="scientific">marine metagenome</name>
    <dbReference type="NCBI Taxonomy" id="408172"/>
    <lineage>
        <taxon>unclassified sequences</taxon>
        <taxon>metagenomes</taxon>
        <taxon>ecological metagenomes</taxon>
    </lineage>
</organism>
<reference evidence="1" key="1">
    <citation type="submission" date="2018-05" db="EMBL/GenBank/DDBJ databases">
        <authorList>
            <person name="Lanie J.A."/>
            <person name="Ng W.-L."/>
            <person name="Kazmierczak K.M."/>
            <person name="Andrzejewski T.M."/>
            <person name="Davidsen T.M."/>
            <person name="Wayne K.J."/>
            <person name="Tettelin H."/>
            <person name="Glass J.I."/>
            <person name="Rusch D."/>
            <person name="Podicherti R."/>
            <person name="Tsui H.-C.T."/>
            <person name="Winkler M.E."/>
        </authorList>
    </citation>
    <scope>NUCLEOTIDE SEQUENCE</scope>
</reference>
<evidence type="ECO:0000313" key="1">
    <source>
        <dbReference type="EMBL" id="SVE59418.1"/>
    </source>
</evidence>
<feature type="non-terminal residue" evidence="1">
    <location>
        <position position="85"/>
    </location>
</feature>
<sequence length="85" mass="9275">MSINLSDRNTTLVYEIDMDSSEKRLSGLTAFRDSGSTINLTLLRDRAADTLCDYIGSGRISEGTKLTEREVAAPLTESTPYATPT</sequence>